<dbReference type="NCBIfam" id="TIGR00278">
    <property type="entry name" value="membrane protein insertion efficiency factor YidD"/>
    <property type="match status" value="1"/>
</dbReference>
<comment type="subcellular location">
    <subcellularLocation>
        <location evidence="1">Cell membrane</location>
        <topology evidence="1">Peripheral membrane protein</topology>
        <orientation evidence="1">Cytoplasmic side</orientation>
    </subcellularLocation>
</comment>
<dbReference type="HAMAP" id="MF_00386">
    <property type="entry name" value="UPF0161_YidD"/>
    <property type="match status" value="1"/>
</dbReference>
<protein>
    <recommendedName>
        <fullName evidence="1">Putative membrane protein insertion efficiency factor</fullName>
    </recommendedName>
</protein>
<reference evidence="3" key="1">
    <citation type="journal article" date="2019" name="Int. J. Syst. Evol. Microbiol.">
        <title>The Global Catalogue of Microorganisms (GCM) 10K type strain sequencing project: providing services to taxonomists for standard genome sequencing and annotation.</title>
        <authorList>
            <consortium name="The Broad Institute Genomics Platform"/>
            <consortium name="The Broad Institute Genome Sequencing Center for Infectious Disease"/>
            <person name="Wu L."/>
            <person name="Ma J."/>
        </authorList>
    </citation>
    <scope>NUCLEOTIDE SEQUENCE [LARGE SCALE GENOMIC DNA]</scope>
    <source>
        <strain evidence="3">JCM 31921</strain>
    </source>
</reference>
<dbReference type="PANTHER" id="PTHR33383:SF1">
    <property type="entry name" value="MEMBRANE PROTEIN INSERTION EFFICIENCY FACTOR-RELATED"/>
    <property type="match status" value="1"/>
</dbReference>
<name>A0ABP8MLM3_9BACT</name>
<keyword evidence="1" id="KW-0472">Membrane</keyword>
<keyword evidence="1" id="KW-1003">Cell membrane</keyword>
<keyword evidence="3" id="KW-1185">Reference proteome</keyword>
<dbReference type="SMART" id="SM01234">
    <property type="entry name" value="Haemolytic"/>
    <property type="match status" value="1"/>
</dbReference>
<gene>
    <name evidence="2" type="primary">yidD</name>
    <name evidence="2" type="ORF">GCM10023092_09100</name>
</gene>
<proteinExistence type="inferred from homology"/>
<dbReference type="Pfam" id="PF01809">
    <property type="entry name" value="YidD"/>
    <property type="match status" value="1"/>
</dbReference>
<evidence type="ECO:0000256" key="1">
    <source>
        <dbReference type="HAMAP-Rule" id="MF_00386"/>
    </source>
</evidence>
<comment type="caution">
    <text evidence="2">The sequence shown here is derived from an EMBL/GenBank/DDBJ whole genome shotgun (WGS) entry which is preliminary data.</text>
</comment>
<dbReference type="InterPro" id="IPR002696">
    <property type="entry name" value="Membr_insert_effic_factor_YidD"/>
</dbReference>
<dbReference type="Proteomes" id="UP001501410">
    <property type="component" value="Unassembled WGS sequence"/>
</dbReference>
<comment type="function">
    <text evidence="1">Could be involved in insertion of integral membrane proteins into the membrane.</text>
</comment>
<dbReference type="EMBL" id="BAABEZ010000004">
    <property type="protein sequence ID" value="GAA4451433.1"/>
    <property type="molecule type" value="Genomic_DNA"/>
</dbReference>
<dbReference type="RefSeq" id="WP_344823146.1">
    <property type="nucleotide sequence ID" value="NZ_BAABEZ010000004.1"/>
</dbReference>
<evidence type="ECO:0000313" key="2">
    <source>
        <dbReference type="EMBL" id="GAA4451433.1"/>
    </source>
</evidence>
<comment type="similarity">
    <text evidence="1">Belongs to the UPF0161 family.</text>
</comment>
<dbReference type="PANTHER" id="PTHR33383">
    <property type="entry name" value="MEMBRANE PROTEIN INSERTION EFFICIENCY FACTOR-RELATED"/>
    <property type="match status" value="1"/>
</dbReference>
<accession>A0ABP8MLM3</accession>
<evidence type="ECO:0000313" key="3">
    <source>
        <dbReference type="Proteomes" id="UP001501410"/>
    </source>
</evidence>
<organism evidence="2 3">
    <name type="scientific">Rurimicrobium arvi</name>
    <dbReference type="NCBI Taxonomy" id="2049916"/>
    <lineage>
        <taxon>Bacteria</taxon>
        <taxon>Pseudomonadati</taxon>
        <taxon>Bacteroidota</taxon>
        <taxon>Chitinophagia</taxon>
        <taxon>Chitinophagales</taxon>
        <taxon>Chitinophagaceae</taxon>
        <taxon>Rurimicrobium</taxon>
    </lineage>
</organism>
<sequence>MRKLFSFLLLGLVRFYQKAVSPFLGANCRYTPTCSEYANEAIRKYGPAKGAWMALKRILSCNPWGGSGYDPVP</sequence>